<dbReference type="PANTHER" id="PTHR10819">
    <property type="entry name" value="PHOSPHOTRIESTERASE-RELATED"/>
    <property type="match status" value="1"/>
</dbReference>
<keyword evidence="1" id="KW-0479">Metal-binding</keyword>
<dbReference type="Gene3D" id="3.20.20.140">
    <property type="entry name" value="Metal-dependent hydrolases"/>
    <property type="match status" value="1"/>
</dbReference>
<dbReference type="Proteomes" id="UP001183648">
    <property type="component" value="Unassembled WGS sequence"/>
</dbReference>
<feature type="compositionally biased region" description="Polar residues" evidence="4">
    <location>
        <begin position="283"/>
        <end position="293"/>
    </location>
</feature>
<comment type="caution">
    <text evidence="5">The sequence shown here is derived from an EMBL/GenBank/DDBJ whole genome shotgun (WGS) entry which is preliminary data.</text>
</comment>
<dbReference type="InterPro" id="IPR032466">
    <property type="entry name" value="Metal_Hydrolase"/>
</dbReference>
<comment type="similarity">
    <text evidence="3">Belongs to the metallo-dependent hydrolases superfamily. Phosphotriesterase family.</text>
</comment>
<evidence type="ECO:0000256" key="4">
    <source>
        <dbReference type="SAM" id="MobiDB-lite"/>
    </source>
</evidence>
<sequence>MTTVETVLGEVPTSSLGRVLMHEHVFCDTSLEYRGDGLLHDVRLATEELAPLASEPTTVVDLSTQEIGRRPKDLREVSRATGVHIVMGCGHYRDPYLDRATFDRSSVPELTERLVREIQEGVDGVRPGIIGEIGADRGFVSAAEERSLRAAARAQARTGLTISTHSARWPVARAQLEILREEGADPTRVVVGHLDTVPDPALHLEVAQAGSFVELDSVGTTSAYQDGRIVEYVLALVRAGHLDRVLLSQDVSSARTSERTADTATAISSRRSCRGSCVPASTPRRSIGSSSTILRERSPERDLTPAWTAARRPGSDRRGPRARRPPPARTTGRGGGTTTPLPCTARGWRSWPR</sequence>
<evidence type="ECO:0000313" key="5">
    <source>
        <dbReference type="EMBL" id="MDR7362518.1"/>
    </source>
</evidence>
<dbReference type="InterPro" id="IPR001559">
    <property type="entry name" value="Phosphotriesterase"/>
</dbReference>
<dbReference type="PANTHER" id="PTHR10819:SF3">
    <property type="entry name" value="PHOSPHOTRIESTERASE-RELATED PROTEIN"/>
    <property type="match status" value="1"/>
</dbReference>
<evidence type="ECO:0000313" key="6">
    <source>
        <dbReference type="Proteomes" id="UP001183648"/>
    </source>
</evidence>
<feature type="compositionally biased region" description="Basic and acidic residues" evidence="4">
    <location>
        <begin position="294"/>
        <end position="303"/>
    </location>
</feature>
<evidence type="ECO:0000256" key="2">
    <source>
        <dbReference type="ARBA" id="ARBA00022801"/>
    </source>
</evidence>
<dbReference type="PROSITE" id="PS51347">
    <property type="entry name" value="PHOSPHOTRIESTERASE_2"/>
    <property type="match status" value="1"/>
</dbReference>
<evidence type="ECO:0000256" key="1">
    <source>
        <dbReference type="ARBA" id="ARBA00022723"/>
    </source>
</evidence>
<gene>
    <name evidence="5" type="ORF">J2S63_002071</name>
</gene>
<accession>A0ABU2BWS4</accession>
<keyword evidence="2" id="KW-0378">Hydrolase</keyword>
<comment type="caution">
    <text evidence="3">Lacks conserved residue(s) required for the propagation of feature annotation.</text>
</comment>
<dbReference type="Pfam" id="PF02126">
    <property type="entry name" value="PTE"/>
    <property type="match status" value="1"/>
</dbReference>
<protein>
    <submittedName>
        <fullName evidence="5">Phosphotriesterase-related protein</fullName>
    </submittedName>
</protein>
<proteinExistence type="inferred from homology"/>
<feature type="region of interest" description="Disordered" evidence="4">
    <location>
        <begin position="251"/>
        <end position="353"/>
    </location>
</feature>
<dbReference type="EMBL" id="JAVDYG010000001">
    <property type="protein sequence ID" value="MDR7362518.1"/>
    <property type="molecule type" value="Genomic_DNA"/>
</dbReference>
<name>A0ABU2BWS4_9ACTN</name>
<dbReference type="SUPFAM" id="SSF51556">
    <property type="entry name" value="Metallo-dependent hydrolases"/>
    <property type="match status" value="1"/>
</dbReference>
<reference evidence="5 6" key="1">
    <citation type="submission" date="2023-07" db="EMBL/GenBank/DDBJ databases">
        <title>Sequencing the genomes of 1000 actinobacteria strains.</title>
        <authorList>
            <person name="Klenk H.-P."/>
        </authorList>
    </citation>
    <scope>NUCLEOTIDE SEQUENCE [LARGE SCALE GENOMIC DNA]</scope>
    <source>
        <strain evidence="5 6">DSM 19426</strain>
    </source>
</reference>
<keyword evidence="6" id="KW-1185">Reference proteome</keyword>
<evidence type="ECO:0000256" key="3">
    <source>
        <dbReference type="PROSITE-ProRule" id="PRU00679"/>
    </source>
</evidence>
<organism evidence="5 6">
    <name type="scientific">Nocardioides marmoribigeumensis</name>
    <dbReference type="NCBI Taxonomy" id="433649"/>
    <lineage>
        <taxon>Bacteria</taxon>
        <taxon>Bacillati</taxon>
        <taxon>Actinomycetota</taxon>
        <taxon>Actinomycetes</taxon>
        <taxon>Propionibacteriales</taxon>
        <taxon>Nocardioidaceae</taxon>
        <taxon>Nocardioides</taxon>
    </lineage>
</organism>